<feature type="domain" description="ATPase AAA-type core" evidence="9">
    <location>
        <begin position="322"/>
        <end position="400"/>
    </location>
</feature>
<dbReference type="SUPFAM" id="SSF52540">
    <property type="entry name" value="P-loop containing nucleoside triphosphate hydrolases"/>
    <property type="match status" value="1"/>
</dbReference>
<evidence type="ECO:0000256" key="5">
    <source>
        <dbReference type="ARBA" id="ARBA00022840"/>
    </source>
</evidence>
<evidence type="ECO:0000256" key="1">
    <source>
        <dbReference type="ARBA" id="ARBA00004123"/>
    </source>
</evidence>
<reference evidence="11" key="2">
    <citation type="submission" date="2025-08" db="UniProtKB">
        <authorList>
            <consortium name="RefSeq"/>
        </authorList>
    </citation>
    <scope>IDENTIFICATION</scope>
    <source>
        <tissue evidence="11">Leaf</tissue>
    </source>
</reference>
<dbReference type="AlphaFoldDB" id="A0A6P5G6H8"/>
<evidence type="ECO:0000313" key="11">
    <source>
        <dbReference type="RefSeq" id="XP_020104206.1"/>
    </source>
</evidence>
<dbReference type="GO" id="GO:0005524">
    <property type="term" value="F:ATP binding"/>
    <property type="evidence" value="ECO:0007669"/>
    <property type="project" value="UniProtKB-KW"/>
</dbReference>
<keyword evidence="7" id="KW-0131">Cell cycle</keyword>
<dbReference type="Pfam" id="PF00004">
    <property type="entry name" value="AAA"/>
    <property type="match status" value="1"/>
</dbReference>
<dbReference type="InterPro" id="IPR003959">
    <property type="entry name" value="ATPase_AAA_core"/>
</dbReference>
<dbReference type="GO" id="GO:0003682">
    <property type="term" value="F:chromatin binding"/>
    <property type="evidence" value="ECO:0007669"/>
    <property type="project" value="TreeGrafter"/>
</dbReference>
<reference evidence="10" key="1">
    <citation type="journal article" date="2015" name="Nat. Genet.">
        <title>The pineapple genome and the evolution of CAM photosynthesis.</title>
        <authorList>
            <person name="Ming R."/>
            <person name="VanBuren R."/>
            <person name="Wai C.M."/>
            <person name="Tang H."/>
            <person name="Schatz M.C."/>
            <person name="Bowers J.E."/>
            <person name="Lyons E."/>
            <person name="Wang M.L."/>
            <person name="Chen J."/>
            <person name="Biggers E."/>
            <person name="Zhang J."/>
            <person name="Huang L."/>
            <person name="Zhang L."/>
            <person name="Miao W."/>
            <person name="Zhang J."/>
            <person name="Ye Z."/>
            <person name="Miao C."/>
            <person name="Lin Z."/>
            <person name="Wang H."/>
            <person name="Zhou H."/>
            <person name="Yim W.C."/>
            <person name="Priest H.D."/>
            <person name="Zheng C."/>
            <person name="Woodhouse M."/>
            <person name="Edger P.P."/>
            <person name="Guyot R."/>
            <person name="Guo H.B."/>
            <person name="Guo H."/>
            <person name="Zheng G."/>
            <person name="Singh R."/>
            <person name="Sharma A."/>
            <person name="Min X."/>
            <person name="Zheng Y."/>
            <person name="Lee H."/>
            <person name="Gurtowski J."/>
            <person name="Sedlazeck F.J."/>
            <person name="Harkess A."/>
            <person name="McKain M.R."/>
            <person name="Liao Z."/>
            <person name="Fang J."/>
            <person name="Liu J."/>
            <person name="Zhang X."/>
            <person name="Zhang Q."/>
            <person name="Hu W."/>
            <person name="Qin Y."/>
            <person name="Wang K."/>
            <person name="Chen L.Y."/>
            <person name="Shirley N."/>
            <person name="Lin Y.R."/>
            <person name="Liu L.Y."/>
            <person name="Hernandez A.G."/>
            <person name="Wright C.L."/>
            <person name="Bulone V."/>
            <person name="Tuskan G.A."/>
            <person name="Heath K."/>
            <person name="Zee F."/>
            <person name="Moore P.H."/>
            <person name="Sunkar R."/>
            <person name="Leebens-Mack J.H."/>
            <person name="Mockler T."/>
            <person name="Bennetzen J.L."/>
            <person name="Freeling M."/>
            <person name="Sankoff D."/>
            <person name="Paterson A.H."/>
            <person name="Zhu X."/>
            <person name="Yang X."/>
            <person name="Smith J.A."/>
            <person name="Cushman J.C."/>
            <person name="Paull R.E."/>
            <person name="Yu Q."/>
        </authorList>
    </citation>
    <scope>NUCLEOTIDE SEQUENCE [LARGE SCALE GENOMIC DNA]</scope>
    <source>
        <strain evidence="10">cv. F153</strain>
    </source>
</reference>
<sequence length="1154" mass="128600">MEEGTGTAAAAAAEVEEEVAVTPSPSKAKRPRRSVQSKLSWAVPKAGGANGVEAVKVEAAREEIVGCEEEKREKREKRKRRGIGTGKPEAGIATKETFDLSPRKKMHPFFACWGSSNRILESQNPMKVEGSQLLRLDGKDFVSCPPIHVCDKSKCYISLDWNNWVFKDESPLESAFVVSNAAVNSLTLVSTCHKELQLDQLSDSGKRGLRLHGGNDLTARCDGCMGSLGNEHHDNTPSDSYWPECSLWTNKYQPEDASQVCGNSESIRFLSEWLKAWYERGRRKSNNCKYDEHIVDEDVEDNLYECGSESDDINEADLTNVLLITGPVGSGKSAAVYACAKEQGFQVIEVNTSDLRNGAHVRQKFGEAVGSLGLNRWSCDNIHFARRKNLFESISSACDSREDSENCSREVVVNRCSPDKASSECTWGVRENNTAPKCGTNKTLILFEDVDTVFDEDRGFISTVVQLADTTKWPIVLTSNNKNPILPQLLGRLSLEFKHPSFEELLSLVELICTSERAKVSSSLMKHLIKSCLGDIRKTIMLLQFWSQGRRDFVDKKIKCTCSPLPFDIDAAHSVMPRILPWEFPCELAGKLYEEINLTIDMLEDYLQGVEAPINAKLNFEEMKDFFSMGKNACKSKKTMKKPKLKAHHTVDCSEVPAHENDLDDFSDASDSPVPNVQGRVTSNRFMVLSSQSDDDLYDEHLPEDNKLCNYLLHDTSVATNLHGQEASSLLELPADLSYQFRKDNYVQTLFEGNRTISTSCVYDSFKMQDVSFVPESSVSGAETIKNDEFLSTAVSPDNLNGLMFKSNEYLETLVGVAREADVESVVQENLELWNSQNEDEATTVGYHLMDECSRPETMWLVSGSSKCSPKIISVQDTWNKLRGQRDLRSHLNHHKAASEAVNLASGITGLISETDIMFTSCKPLVNDVLEPSLTRGEEPDSFSWYFDQFEIGSAYAQHGFCFYTNACVNAGPDLSINSTDLSQEMLASSISAMALGKLLAMEITDSEALYNRSLHMNEPKFSPSQKRVLESGLYDAILPVIPTRMSMSLKGPAFHEYLSFTSQIAKLECSRLSESKDIKLQRREVTIKIYREPGPACARGLLMCHRSRTSKHYLTLGGLSLSPEDVGLLARSTCFNDSQLHAQHDKVANEKIS</sequence>
<keyword evidence="10" id="KW-1185">Reference proteome</keyword>
<feature type="region of interest" description="Disordered" evidence="8">
    <location>
        <begin position="68"/>
        <end position="89"/>
    </location>
</feature>
<evidence type="ECO:0000256" key="8">
    <source>
        <dbReference type="SAM" id="MobiDB-lite"/>
    </source>
</evidence>
<dbReference type="GO" id="GO:0016887">
    <property type="term" value="F:ATP hydrolysis activity"/>
    <property type="evidence" value="ECO:0007669"/>
    <property type="project" value="InterPro"/>
</dbReference>
<dbReference type="Gene3D" id="1.10.8.60">
    <property type="match status" value="1"/>
</dbReference>
<evidence type="ECO:0000256" key="6">
    <source>
        <dbReference type="ARBA" id="ARBA00023242"/>
    </source>
</evidence>
<dbReference type="PANTHER" id="PTHR12172:SF1">
    <property type="entry name" value="P-LOOP CONTAINING NUCLEOSIDE TRIPHOSPHATE HYDROLASES SUPERFAMILY PROTEIN"/>
    <property type="match status" value="1"/>
</dbReference>
<dbReference type="GO" id="GO:0033314">
    <property type="term" value="P:mitotic DNA replication checkpoint signaling"/>
    <property type="evidence" value="ECO:0007669"/>
    <property type="project" value="TreeGrafter"/>
</dbReference>
<dbReference type="GO" id="GO:0003689">
    <property type="term" value="F:DNA clamp loader activity"/>
    <property type="evidence" value="ECO:0007669"/>
    <property type="project" value="TreeGrafter"/>
</dbReference>
<comment type="subcellular location">
    <subcellularLocation>
        <location evidence="1">Nucleus</location>
    </subcellularLocation>
</comment>
<dbReference type="CDD" id="cd00009">
    <property type="entry name" value="AAA"/>
    <property type="match status" value="1"/>
</dbReference>
<dbReference type="Gene3D" id="3.40.50.300">
    <property type="entry name" value="P-loop containing nucleotide triphosphate hydrolases"/>
    <property type="match status" value="1"/>
</dbReference>
<dbReference type="GO" id="GO:0000077">
    <property type="term" value="P:DNA damage checkpoint signaling"/>
    <property type="evidence" value="ECO:0007669"/>
    <property type="project" value="TreeGrafter"/>
</dbReference>
<comment type="similarity">
    <text evidence="2">Belongs to the rad17/RAD24 family.</text>
</comment>
<protein>
    <submittedName>
        <fullName evidence="11">Uncharacterized protein LOC109721170 isoform X1</fullName>
    </submittedName>
</protein>
<accession>A0A6P5G6H8</accession>
<evidence type="ECO:0000256" key="4">
    <source>
        <dbReference type="ARBA" id="ARBA00022763"/>
    </source>
</evidence>
<evidence type="ECO:0000256" key="3">
    <source>
        <dbReference type="ARBA" id="ARBA00022741"/>
    </source>
</evidence>
<evidence type="ECO:0000259" key="9">
    <source>
        <dbReference type="Pfam" id="PF00004"/>
    </source>
</evidence>
<dbReference type="InterPro" id="IPR027417">
    <property type="entry name" value="P-loop_NTPase"/>
</dbReference>
<evidence type="ECO:0000256" key="7">
    <source>
        <dbReference type="ARBA" id="ARBA00023306"/>
    </source>
</evidence>
<dbReference type="GeneID" id="109721170"/>
<organism evidence="10 11">
    <name type="scientific">Ananas comosus</name>
    <name type="common">Pineapple</name>
    <name type="synonym">Ananas ananas</name>
    <dbReference type="NCBI Taxonomy" id="4615"/>
    <lineage>
        <taxon>Eukaryota</taxon>
        <taxon>Viridiplantae</taxon>
        <taxon>Streptophyta</taxon>
        <taxon>Embryophyta</taxon>
        <taxon>Tracheophyta</taxon>
        <taxon>Spermatophyta</taxon>
        <taxon>Magnoliopsida</taxon>
        <taxon>Liliopsida</taxon>
        <taxon>Poales</taxon>
        <taxon>Bromeliaceae</taxon>
        <taxon>Bromelioideae</taxon>
        <taxon>Ananas</taxon>
    </lineage>
</organism>
<keyword evidence="4" id="KW-0227">DNA damage</keyword>
<dbReference type="PANTHER" id="PTHR12172">
    <property type="entry name" value="CELL CYCLE CHECKPOINT PROTEIN RAD17"/>
    <property type="match status" value="1"/>
</dbReference>
<evidence type="ECO:0000313" key="10">
    <source>
        <dbReference type="Proteomes" id="UP000515123"/>
    </source>
</evidence>
<keyword evidence="5" id="KW-0067">ATP-binding</keyword>
<feature type="compositionally biased region" description="Low complexity" evidence="8">
    <location>
        <begin position="1"/>
        <end position="13"/>
    </location>
</feature>
<feature type="region of interest" description="Disordered" evidence="8">
    <location>
        <begin position="1"/>
        <end position="43"/>
    </location>
</feature>
<name>A0A6P5G6H8_ANACO</name>
<gene>
    <name evidence="11" type="primary">LOC109721170</name>
</gene>
<dbReference type="RefSeq" id="XP_020104206.1">
    <property type="nucleotide sequence ID" value="XM_020248617.1"/>
</dbReference>
<keyword evidence="6" id="KW-0539">Nucleus</keyword>
<dbReference type="Proteomes" id="UP000515123">
    <property type="component" value="Linkage group 15"/>
</dbReference>
<dbReference type="GO" id="GO:0005634">
    <property type="term" value="C:nucleus"/>
    <property type="evidence" value="ECO:0007669"/>
    <property type="project" value="UniProtKB-SubCell"/>
</dbReference>
<dbReference type="GO" id="GO:0006281">
    <property type="term" value="P:DNA repair"/>
    <property type="evidence" value="ECO:0007669"/>
    <property type="project" value="InterPro"/>
</dbReference>
<dbReference type="InterPro" id="IPR004582">
    <property type="entry name" value="Checkpoint_prot_Rad17_Rad24"/>
</dbReference>
<proteinExistence type="inferred from homology"/>
<evidence type="ECO:0000256" key="2">
    <source>
        <dbReference type="ARBA" id="ARBA00006168"/>
    </source>
</evidence>
<keyword evidence="3" id="KW-0547">Nucleotide-binding</keyword>
<dbReference type="OrthoDB" id="9996895at2759"/>